<feature type="region of interest" description="Disordered" evidence="1">
    <location>
        <begin position="250"/>
        <end position="284"/>
    </location>
</feature>
<dbReference type="GO" id="GO:0042026">
    <property type="term" value="P:protein refolding"/>
    <property type="evidence" value="ECO:0007669"/>
    <property type="project" value="TreeGrafter"/>
</dbReference>
<organism evidence="3 4">
    <name type="scientific">Edaphochlamys debaryana</name>
    <dbReference type="NCBI Taxonomy" id="47281"/>
    <lineage>
        <taxon>Eukaryota</taxon>
        <taxon>Viridiplantae</taxon>
        <taxon>Chlorophyta</taxon>
        <taxon>core chlorophytes</taxon>
        <taxon>Chlorophyceae</taxon>
        <taxon>CS clade</taxon>
        <taxon>Chlamydomonadales</taxon>
        <taxon>Chlamydomonadales incertae sedis</taxon>
        <taxon>Edaphochlamys</taxon>
    </lineage>
</organism>
<evidence type="ECO:0000313" key="4">
    <source>
        <dbReference type="Proteomes" id="UP000612055"/>
    </source>
</evidence>
<dbReference type="PANTHER" id="PTHR43096">
    <property type="entry name" value="DNAJ HOMOLOG 1, MITOCHONDRIAL-RELATED"/>
    <property type="match status" value="1"/>
</dbReference>
<feature type="compositionally biased region" description="Low complexity" evidence="1">
    <location>
        <begin position="306"/>
        <end position="323"/>
    </location>
</feature>
<dbReference type="EMBL" id="JAEHOE010000139">
    <property type="protein sequence ID" value="KAG2484922.1"/>
    <property type="molecule type" value="Genomic_DNA"/>
</dbReference>
<dbReference type="CDD" id="cd06257">
    <property type="entry name" value="DnaJ"/>
    <property type="match status" value="1"/>
</dbReference>
<dbReference type="GO" id="GO:0005737">
    <property type="term" value="C:cytoplasm"/>
    <property type="evidence" value="ECO:0007669"/>
    <property type="project" value="TreeGrafter"/>
</dbReference>
<dbReference type="Gene3D" id="1.10.287.110">
    <property type="entry name" value="DnaJ domain"/>
    <property type="match status" value="1"/>
</dbReference>
<feature type="compositionally biased region" description="Pro residues" evidence="1">
    <location>
        <begin position="324"/>
        <end position="333"/>
    </location>
</feature>
<comment type="caution">
    <text evidence="3">The sequence shown here is derived from an EMBL/GenBank/DDBJ whole genome shotgun (WGS) entry which is preliminary data.</text>
</comment>
<dbReference type="SMART" id="SM00271">
    <property type="entry name" value="DnaJ"/>
    <property type="match status" value="1"/>
</dbReference>
<gene>
    <name evidence="3" type="ORF">HYH03_016308</name>
</gene>
<dbReference type="InterPro" id="IPR018253">
    <property type="entry name" value="DnaJ_domain_CS"/>
</dbReference>
<dbReference type="PANTHER" id="PTHR43096:SF58">
    <property type="entry name" value="CHAPERONE DNAJ-DOMAIN SUPERFAMILY PROTEIN"/>
    <property type="match status" value="1"/>
</dbReference>
<feature type="domain" description="J" evidence="2">
    <location>
        <begin position="79"/>
        <end position="143"/>
    </location>
</feature>
<sequence length="356" mass="36021">MQAALTTSARAAAAGCLPRSTSQIAGASPASSGPARGCQLGVGASARAALVPRVGGGIGGGGRGLQSRREAVVCHAQKSFYEVLGVSPSASDRDIKASYRKLAMKLHPDVNKAPDAQKRFMEVKVAYETLSDAKQRAEYDRRLRMGGFAGGAGRAGYGTGGAWGSSGASYGGSSGFGGYGGYGPGAGAGGGYNAEPVPGLDELLKDLEKEFTAWVNQRSKARGGKARSLVEELEDLGGEFLDFLEDALGIKEQPGGEGPGAKGASGPSGASRGTGGAAGGWEPRNAAEAFDALWQAYGEPAAGNKSSSSSSSSYSSSSGSSQQAPPPRPPPPPPKRDPDADLDAELAALKRKLGKQ</sequence>
<reference evidence="3" key="1">
    <citation type="journal article" date="2020" name="bioRxiv">
        <title>Comparative genomics of Chlamydomonas.</title>
        <authorList>
            <person name="Craig R.J."/>
            <person name="Hasan A.R."/>
            <person name="Ness R.W."/>
            <person name="Keightley P.D."/>
        </authorList>
    </citation>
    <scope>NUCLEOTIDE SEQUENCE</scope>
    <source>
        <strain evidence="3">CCAP 11/70</strain>
    </source>
</reference>
<protein>
    <recommendedName>
        <fullName evidence="2">J domain-containing protein</fullName>
    </recommendedName>
</protein>
<dbReference type="SUPFAM" id="SSF46565">
    <property type="entry name" value="Chaperone J-domain"/>
    <property type="match status" value="1"/>
</dbReference>
<dbReference type="InterPro" id="IPR001623">
    <property type="entry name" value="DnaJ_domain"/>
</dbReference>
<evidence type="ECO:0000259" key="2">
    <source>
        <dbReference type="PROSITE" id="PS50076"/>
    </source>
</evidence>
<dbReference type="PROSITE" id="PS50076">
    <property type="entry name" value="DNAJ_2"/>
    <property type="match status" value="1"/>
</dbReference>
<dbReference type="Pfam" id="PF00226">
    <property type="entry name" value="DnaJ"/>
    <property type="match status" value="1"/>
</dbReference>
<accession>A0A835XHT5</accession>
<keyword evidence="4" id="KW-1185">Reference proteome</keyword>
<dbReference type="AlphaFoldDB" id="A0A835XHT5"/>
<dbReference type="Proteomes" id="UP000612055">
    <property type="component" value="Unassembled WGS sequence"/>
</dbReference>
<dbReference type="OrthoDB" id="10250354at2759"/>
<evidence type="ECO:0000256" key="1">
    <source>
        <dbReference type="SAM" id="MobiDB-lite"/>
    </source>
</evidence>
<dbReference type="InterPro" id="IPR036869">
    <property type="entry name" value="J_dom_sf"/>
</dbReference>
<feature type="region of interest" description="Disordered" evidence="1">
    <location>
        <begin position="300"/>
        <end position="342"/>
    </location>
</feature>
<dbReference type="PRINTS" id="PR00625">
    <property type="entry name" value="JDOMAIN"/>
</dbReference>
<evidence type="ECO:0000313" key="3">
    <source>
        <dbReference type="EMBL" id="KAG2484922.1"/>
    </source>
</evidence>
<dbReference type="GO" id="GO:0051082">
    <property type="term" value="F:unfolded protein binding"/>
    <property type="evidence" value="ECO:0007669"/>
    <property type="project" value="TreeGrafter"/>
</dbReference>
<dbReference type="PROSITE" id="PS00636">
    <property type="entry name" value="DNAJ_1"/>
    <property type="match status" value="1"/>
</dbReference>
<name>A0A835XHT5_9CHLO</name>
<proteinExistence type="predicted"/>